<gene>
    <name evidence="7" type="ORF">SAMN05428963_10879</name>
</gene>
<accession>A0A1T4RY38</accession>
<evidence type="ECO:0000256" key="1">
    <source>
        <dbReference type="ARBA" id="ARBA00004651"/>
    </source>
</evidence>
<dbReference type="STRING" id="1365950.SAMN05428963_10879"/>
<feature type="transmembrane region" description="Helical" evidence="6">
    <location>
        <begin position="195"/>
        <end position="211"/>
    </location>
</feature>
<dbReference type="InterPro" id="IPR001123">
    <property type="entry name" value="LeuE-type"/>
</dbReference>
<evidence type="ECO:0000256" key="6">
    <source>
        <dbReference type="SAM" id="Phobius"/>
    </source>
</evidence>
<dbReference type="GO" id="GO:0005886">
    <property type="term" value="C:plasma membrane"/>
    <property type="evidence" value="ECO:0007669"/>
    <property type="project" value="UniProtKB-SubCell"/>
</dbReference>
<dbReference type="PANTHER" id="PTHR30086">
    <property type="entry name" value="ARGININE EXPORTER PROTEIN ARGO"/>
    <property type="match status" value="1"/>
</dbReference>
<dbReference type="PIRSF" id="PIRSF006324">
    <property type="entry name" value="LeuE"/>
    <property type="match status" value="1"/>
</dbReference>
<evidence type="ECO:0000313" key="7">
    <source>
        <dbReference type="EMBL" id="SKA20924.1"/>
    </source>
</evidence>
<evidence type="ECO:0000256" key="5">
    <source>
        <dbReference type="ARBA" id="ARBA00023136"/>
    </source>
</evidence>
<dbReference type="RefSeq" id="WP_078708815.1">
    <property type="nucleotide sequence ID" value="NZ_FUXL01000008.1"/>
</dbReference>
<dbReference type="Proteomes" id="UP000190135">
    <property type="component" value="Unassembled WGS sequence"/>
</dbReference>
<feature type="transmembrane region" description="Helical" evidence="6">
    <location>
        <begin position="44"/>
        <end position="69"/>
    </location>
</feature>
<dbReference type="EMBL" id="FUXL01000008">
    <property type="protein sequence ID" value="SKA20924.1"/>
    <property type="molecule type" value="Genomic_DNA"/>
</dbReference>
<feature type="transmembrane region" description="Helical" evidence="6">
    <location>
        <begin position="75"/>
        <end position="95"/>
    </location>
</feature>
<keyword evidence="4 6" id="KW-1133">Transmembrane helix</keyword>
<keyword evidence="2" id="KW-1003">Cell membrane</keyword>
<feature type="transmembrane region" description="Helical" evidence="6">
    <location>
        <begin position="12"/>
        <end position="32"/>
    </location>
</feature>
<evidence type="ECO:0000313" key="8">
    <source>
        <dbReference type="Proteomes" id="UP000190135"/>
    </source>
</evidence>
<keyword evidence="8" id="KW-1185">Reference proteome</keyword>
<reference evidence="7 8" key="1">
    <citation type="submission" date="2017-02" db="EMBL/GenBank/DDBJ databases">
        <authorList>
            <person name="Peterson S.W."/>
        </authorList>
    </citation>
    <scope>NUCLEOTIDE SEQUENCE [LARGE SCALE GENOMIC DNA]</scope>
    <source>
        <strain evidence="7 8">USBA 369</strain>
    </source>
</reference>
<name>A0A1T4RY38_9HYPH</name>
<sequence length="213" mass="22741">MTFLPDLATLAAFTLAGFVLTITPGPDMALFIGRTLAEGRSAGFAAMLGAASGVVVHTTLAAFGLSALLAASPNAFFALKLAGGLYLLWLAFQAVRHRSALKFDTQSGAGRRSLRRHWLTGLGINLLNPKIILFFVTFLPQFVSAGDAHAAGKLFFLGLYFIALAVPLSSLMILGAERLAASLKRRPRIMRGLDWLFASVFSAFAVNILLART</sequence>
<organism evidence="7 8">
    <name type="scientific">Consotaella salsifontis</name>
    <dbReference type="NCBI Taxonomy" id="1365950"/>
    <lineage>
        <taxon>Bacteria</taxon>
        <taxon>Pseudomonadati</taxon>
        <taxon>Pseudomonadota</taxon>
        <taxon>Alphaproteobacteria</taxon>
        <taxon>Hyphomicrobiales</taxon>
        <taxon>Aurantimonadaceae</taxon>
        <taxon>Consotaella</taxon>
    </lineage>
</organism>
<feature type="transmembrane region" description="Helical" evidence="6">
    <location>
        <begin position="154"/>
        <end position="174"/>
    </location>
</feature>
<feature type="transmembrane region" description="Helical" evidence="6">
    <location>
        <begin position="116"/>
        <end position="142"/>
    </location>
</feature>
<evidence type="ECO:0000256" key="3">
    <source>
        <dbReference type="ARBA" id="ARBA00022692"/>
    </source>
</evidence>
<dbReference type="Pfam" id="PF01810">
    <property type="entry name" value="LysE"/>
    <property type="match status" value="1"/>
</dbReference>
<protein>
    <submittedName>
        <fullName evidence="7">Threonine/homoserine/homoserine lactone efflux protein</fullName>
    </submittedName>
</protein>
<dbReference type="OrthoDB" id="9804822at2"/>
<keyword evidence="5 6" id="KW-0472">Membrane</keyword>
<dbReference type="PANTHER" id="PTHR30086:SF20">
    <property type="entry name" value="ARGININE EXPORTER PROTEIN ARGO-RELATED"/>
    <property type="match status" value="1"/>
</dbReference>
<dbReference type="GO" id="GO:0015171">
    <property type="term" value="F:amino acid transmembrane transporter activity"/>
    <property type="evidence" value="ECO:0007669"/>
    <property type="project" value="TreeGrafter"/>
</dbReference>
<evidence type="ECO:0000256" key="4">
    <source>
        <dbReference type="ARBA" id="ARBA00022989"/>
    </source>
</evidence>
<evidence type="ECO:0000256" key="2">
    <source>
        <dbReference type="ARBA" id="ARBA00022475"/>
    </source>
</evidence>
<dbReference type="AlphaFoldDB" id="A0A1T4RY38"/>
<proteinExistence type="predicted"/>
<comment type="subcellular location">
    <subcellularLocation>
        <location evidence="1">Cell membrane</location>
        <topology evidence="1">Multi-pass membrane protein</topology>
    </subcellularLocation>
</comment>
<keyword evidence="3 6" id="KW-0812">Transmembrane</keyword>